<gene>
    <name evidence="3" type="ORF">K432DRAFT_439417</name>
</gene>
<dbReference type="Proteomes" id="UP000250266">
    <property type="component" value="Unassembled WGS sequence"/>
</dbReference>
<feature type="transmembrane region" description="Helical" evidence="2">
    <location>
        <begin position="79"/>
        <end position="103"/>
    </location>
</feature>
<organism evidence="3 4">
    <name type="scientific">Lepidopterella palustris CBS 459.81</name>
    <dbReference type="NCBI Taxonomy" id="1314670"/>
    <lineage>
        <taxon>Eukaryota</taxon>
        <taxon>Fungi</taxon>
        <taxon>Dikarya</taxon>
        <taxon>Ascomycota</taxon>
        <taxon>Pezizomycotina</taxon>
        <taxon>Dothideomycetes</taxon>
        <taxon>Pleosporomycetidae</taxon>
        <taxon>Mytilinidiales</taxon>
        <taxon>Argynnaceae</taxon>
        <taxon>Lepidopterella</taxon>
    </lineage>
</organism>
<evidence type="ECO:0000256" key="1">
    <source>
        <dbReference type="SAM" id="MobiDB-lite"/>
    </source>
</evidence>
<feature type="region of interest" description="Disordered" evidence="1">
    <location>
        <begin position="1"/>
        <end position="26"/>
    </location>
</feature>
<dbReference type="InterPro" id="IPR033459">
    <property type="entry name" value="AveC-like"/>
</dbReference>
<dbReference type="EMBL" id="KV744821">
    <property type="protein sequence ID" value="OCK85324.1"/>
    <property type="molecule type" value="Genomic_DNA"/>
</dbReference>
<feature type="transmembrane region" description="Helical" evidence="2">
    <location>
        <begin position="208"/>
        <end position="235"/>
    </location>
</feature>
<keyword evidence="2" id="KW-0472">Membrane</keyword>
<reference evidence="3 4" key="1">
    <citation type="journal article" date="2016" name="Nat. Commun.">
        <title>Ectomycorrhizal ecology is imprinted in the genome of the dominant symbiotic fungus Cenococcum geophilum.</title>
        <authorList>
            <consortium name="DOE Joint Genome Institute"/>
            <person name="Peter M."/>
            <person name="Kohler A."/>
            <person name="Ohm R.A."/>
            <person name="Kuo A."/>
            <person name="Krutzmann J."/>
            <person name="Morin E."/>
            <person name="Arend M."/>
            <person name="Barry K.W."/>
            <person name="Binder M."/>
            <person name="Choi C."/>
            <person name="Clum A."/>
            <person name="Copeland A."/>
            <person name="Grisel N."/>
            <person name="Haridas S."/>
            <person name="Kipfer T."/>
            <person name="LaButti K."/>
            <person name="Lindquist E."/>
            <person name="Lipzen A."/>
            <person name="Maire R."/>
            <person name="Meier B."/>
            <person name="Mihaltcheva S."/>
            <person name="Molinier V."/>
            <person name="Murat C."/>
            <person name="Poggeler S."/>
            <person name="Quandt C.A."/>
            <person name="Sperisen C."/>
            <person name="Tritt A."/>
            <person name="Tisserant E."/>
            <person name="Crous P.W."/>
            <person name="Henrissat B."/>
            <person name="Nehls U."/>
            <person name="Egli S."/>
            <person name="Spatafora J.W."/>
            <person name="Grigoriev I.V."/>
            <person name="Martin F.M."/>
        </authorList>
    </citation>
    <scope>NUCLEOTIDE SEQUENCE [LARGE SCALE GENOMIC DNA]</scope>
    <source>
        <strain evidence="3 4">CBS 459.81</strain>
    </source>
</reference>
<evidence type="ECO:0000313" key="4">
    <source>
        <dbReference type="Proteomes" id="UP000250266"/>
    </source>
</evidence>
<keyword evidence="2" id="KW-0812">Transmembrane</keyword>
<dbReference type="OrthoDB" id="5314461at2759"/>
<keyword evidence="4" id="KW-1185">Reference proteome</keyword>
<name>A0A8E2JKG2_9PEZI</name>
<dbReference type="Pfam" id="PF17198">
    <property type="entry name" value="AveC_like"/>
    <property type="match status" value="1"/>
</dbReference>
<accession>A0A8E2JKG2</accession>
<evidence type="ECO:0000313" key="3">
    <source>
        <dbReference type="EMBL" id="OCK85324.1"/>
    </source>
</evidence>
<feature type="transmembrane region" description="Helical" evidence="2">
    <location>
        <begin position="115"/>
        <end position="133"/>
    </location>
</feature>
<protein>
    <submittedName>
        <fullName evidence="3">Uncharacterized protein</fullName>
    </submittedName>
</protein>
<feature type="transmembrane region" description="Helical" evidence="2">
    <location>
        <begin position="177"/>
        <end position="196"/>
    </location>
</feature>
<keyword evidence="2" id="KW-1133">Transmembrane helix</keyword>
<dbReference type="AlphaFoldDB" id="A0A8E2JKG2"/>
<sequence length="359" mass="40209">MGPYDHDEENPEDAHTPLLNRRTSSDSDLKYPLSGGAGTWATWGLAWSIMSLTVIIRWIASPTEFQPSPHVNGVAMPTWRLVLLRLVEVLSTLVLGLFIFYCVAKPLYLRREFNLDGKFVIGGLIALVSDGFLNGQQYIFAWNSYAVNRGSWAEFMPFHNPEAPTRYTESLLWGPPMYVYFCAGVAIVGTLLHGFLRRKMPTLSNEAIFAIVWIDAFVFDFCVETTIISTTHAYAFAKTYGPLTIMKGQTHQFPLYESMFVATLGTLFTWMRVQAKQDVDGLSPLERGYQRWNKGIGTRGWGSSWLGATVRSFAVIGFCSAACVLCYHLPLNWFGVIGTCVADLPDYLKPGEWENGGGY</sequence>
<evidence type="ECO:0000256" key="2">
    <source>
        <dbReference type="SAM" id="Phobius"/>
    </source>
</evidence>
<proteinExistence type="predicted"/>
<feature type="non-terminal residue" evidence="3">
    <location>
        <position position="1"/>
    </location>
</feature>
<feature type="compositionally biased region" description="Acidic residues" evidence="1">
    <location>
        <begin position="1"/>
        <end position="11"/>
    </location>
</feature>
<feature type="transmembrane region" description="Helical" evidence="2">
    <location>
        <begin position="40"/>
        <end position="59"/>
    </location>
</feature>